<evidence type="ECO:0000256" key="2">
    <source>
        <dbReference type="ARBA" id="ARBA00022729"/>
    </source>
</evidence>
<dbReference type="Pfam" id="PF01607">
    <property type="entry name" value="CBM_14"/>
    <property type="match status" value="1"/>
</dbReference>
<feature type="signal peptide" evidence="7">
    <location>
        <begin position="1"/>
        <end position="23"/>
    </location>
</feature>
<dbReference type="EMBL" id="CAJPEV010005253">
    <property type="protein sequence ID" value="CAG0902941.1"/>
    <property type="molecule type" value="Genomic_DNA"/>
</dbReference>
<dbReference type="Gene3D" id="2.170.140.10">
    <property type="entry name" value="Chitin binding domain"/>
    <property type="match status" value="1"/>
</dbReference>
<evidence type="ECO:0000256" key="5">
    <source>
        <dbReference type="ARBA" id="ARBA00023180"/>
    </source>
</evidence>
<dbReference type="InterPro" id="IPR002557">
    <property type="entry name" value="Chitin-bd_dom"/>
</dbReference>
<feature type="domain" description="Chitin-binding type-2" evidence="8">
    <location>
        <begin position="51"/>
        <end position="105"/>
    </location>
</feature>
<proteinExistence type="predicted"/>
<dbReference type="EMBL" id="LR904770">
    <property type="protein sequence ID" value="CAD7253080.1"/>
    <property type="molecule type" value="Genomic_DNA"/>
</dbReference>
<dbReference type="AlphaFoldDB" id="A0A7R9FS72"/>
<protein>
    <recommendedName>
        <fullName evidence="8">Chitin-binding type-2 domain-containing protein</fullName>
    </recommendedName>
</protein>
<evidence type="ECO:0000256" key="6">
    <source>
        <dbReference type="SAM" id="MobiDB-lite"/>
    </source>
</evidence>
<dbReference type="InterPro" id="IPR051940">
    <property type="entry name" value="Chitin_bind-dev_reg"/>
</dbReference>
<dbReference type="Proteomes" id="UP000677054">
    <property type="component" value="Unassembled WGS sequence"/>
</dbReference>
<dbReference type="PANTHER" id="PTHR23301">
    <property type="entry name" value="CHITIN BINDING PERITROPHIN-A"/>
    <property type="match status" value="1"/>
</dbReference>
<dbReference type="SMART" id="SM00494">
    <property type="entry name" value="ChtBD2"/>
    <property type="match status" value="2"/>
</dbReference>
<keyword evidence="3" id="KW-0677">Repeat</keyword>
<feature type="chain" id="PRO_5036210627" description="Chitin-binding type-2 domain-containing protein" evidence="7">
    <location>
        <begin position="24"/>
        <end position="385"/>
    </location>
</feature>
<organism evidence="9">
    <name type="scientific">Darwinula stevensoni</name>
    <dbReference type="NCBI Taxonomy" id="69355"/>
    <lineage>
        <taxon>Eukaryota</taxon>
        <taxon>Metazoa</taxon>
        <taxon>Ecdysozoa</taxon>
        <taxon>Arthropoda</taxon>
        <taxon>Crustacea</taxon>
        <taxon>Oligostraca</taxon>
        <taxon>Ostracoda</taxon>
        <taxon>Podocopa</taxon>
        <taxon>Podocopida</taxon>
        <taxon>Darwinulocopina</taxon>
        <taxon>Darwinuloidea</taxon>
        <taxon>Darwinulidae</taxon>
        <taxon>Darwinula</taxon>
    </lineage>
</organism>
<evidence type="ECO:0000313" key="10">
    <source>
        <dbReference type="Proteomes" id="UP000677054"/>
    </source>
</evidence>
<dbReference type="OrthoDB" id="9987187at2759"/>
<evidence type="ECO:0000256" key="7">
    <source>
        <dbReference type="SAM" id="SignalP"/>
    </source>
</evidence>
<dbReference type="PANTHER" id="PTHR23301:SF0">
    <property type="entry name" value="CHITIN-BINDING TYPE-2 DOMAIN-CONTAINING PROTEIN-RELATED"/>
    <property type="match status" value="1"/>
</dbReference>
<sequence length="385" mass="41713">MHVKMRFLVALVCLATFALSANASAIHRDLVRAGFLNDKARSCECGCEVLDDECKKPDCGEGTYFQHPEDCGSFCQCSNGKAYYFACPDGLMFNTELNVCDWPENDAKLPLLRAPPPPLLALPPLLHAPPPPPPAQPPPPPAQRQPPPAQRQPLHAQPPQPPAQPPLPPAQRQPLHAQPPQPPAQPPPPLLALPPLLRAPPPLLRAPPPPLRAPPQPLLALLPLLRAPPPPLRAPPPPLLALPPLLRAPPPPLLALPPLLRAPPPPLLALLPLLRAPPPPLPAQPPLPLALLPLALLRHLVIPRLSRHVALTSVPINPTELSLKTRKTVEATFIAPTGRRITWYDCGPGTLWDQDLLTCNHADQVDCGDRPQRSESKLDDVEERL</sequence>
<evidence type="ECO:0000256" key="3">
    <source>
        <dbReference type="ARBA" id="ARBA00022737"/>
    </source>
</evidence>
<name>A0A7R9FS72_9CRUS</name>
<dbReference type="GO" id="GO:0005576">
    <property type="term" value="C:extracellular region"/>
    <property type="evidence" value="ECO:0007669"/>
    <property type="project" value="InterPro"/>
</dbReference>
<dbReference type="InterPro" id="IPR036508">
    <property type="entry name" value="Chitin-bd_dom_sf"/>
</dbReference>
<accession>A0A7R9FS72</accession>
<evidence type="ECO:0000259" key="8">
    <source>
        <dbReference type="PROSITE" id="PS50940"/>
    </source>
</evidence>
<keyword evidence="10" id="KW-1185">Reference proteome</keyword>
<reference evidence="9" key="1">
    <citation type="submission" date="2020-11" db="EMBL/GenBank/DDBJ databases">
        <authorList>
            <person name="Tran Van P."/>
        </authorList>
    </citation>
    <scope>NUCLEOTIDE SEQUENCE</scope>
</reference>
<keyword evidence="5" id="KW-0325">Glycoprotein</keyword>
<keyword evidence="4" id="KW-1015">Disulfide bond</keyword>
<evidence type="ECO:0000313" key="9">
    <source>
        <dbReference type="EMBL" id="CAD7253080.1"/>
    </source>
</evidence>
<keyword evidence="1" id="KW-0147">Chitin-binding</keyword>
<evidence type="ECO:0000256" key="4">
    <source>
        <dbReference type="ARBA" id="ARBA00023157"/>
    </source>
</evidence>
<evidence type="ECO:0000256" key="1">
    <source>
        <dbReference type="ARBA" id="ARBA00022669"/>
    </source>
</evidence>
<gene>
    <name evidence="9" type="ORF">DSTB1V02_LOCUS12830</name>
</gene>
<feature type="region of interest" description="Disordered" evidence="6">
    <location>
        <begin position="122"/>
        <end position="211"/>
    </location>
</feature>
<dbReference type="SUPFAM" id="SSF57625">
    <property type="entry name" value="Invertebrate chitin-binding proteins"/>
    <property type="match status" value="2"/>
</dbReference>
<dbReference type="PROSITE" id="PS50940">
    <property type="entry name" value="CHIT_BIND_II"/>
    <property type="match status" value="1"/>
</dbReference>
<dbReference type="GO" id="GO:0008061">
    <property type="term" value="F:chitin binding"/>
    <property type="evidence" value="ECO:0007669"/>
    <property type="project" value="UniProtKB-KW"/>
</dbReference>
<keyword evidence="2 7" id="KW-0732">Signal</keyword>